<keyword evidence="1" id="KW-0812">Transmembrane</keyword>
<feature type="transmembrane region" description="Helical" evidence="1">
    <location>
        <begin position="82"/>
        <end position="106"/>
    </location>
</feature>
<sequence length="145" mass="15584">MLYLLAGLADLILALLHVLVAVLGGEAYIFLRAGKVMAAADVAGEIWPALLTLVIAAVFLAWSLICLWAAFKDNYGKAVRVLVALIGGVFVLRGSALFFQFFGLTLFSDGESPVFRDFAFSTLALVIGALHLYAAMRNQRMIASS</sequence>
<proteinExistence type="predicted"/>
<gene>
    <name evidence="2" type="ORF">ATL17_2754</name>
</gene>
<organism evidence="2 3">
    <name type="scientific">Maritalea mobilis</name>
    <dbReference type="NCBI Taxonomy" id="483324"/>
    <lineage>
        <taxon>Bacteria</taxon>
        <taxon>Pseudomonadati</taxon>
        <taxon>Pseudomonadota</taxon>
        <taxon>Alphaproteobacteria</taxon>
        <taxon>Hyphomicrobiales</taxon>
        <taxon>Devosiaceae</taxon>
        <taxon>Maritalea</taxon>
    </lineage>
</organism>
<evidence type="ECO:0000256" key="1">
    <source>
        <dbReference type="SAM" id="Phobius"/>
    </source>
</evidence>
<dbReference type="AlphaFoldDB" id="A0A4R6VF33"/>
<reference evidence="2 3" key="1">
    <citation type="submission" date="2019-03" db="EMBL/GenBank/DDBJ databases">
        <title>Genomic Encyclopedia of Type Strains, Phase III (KMG-III): the genomes of soil and plant-associated and newly described type strains.</title>
        <authorList>
            <person name="Whitman W."/>
        </authorList>
    </citation>
    <scope>NUCLEOTIDE SEQUENCE [LARGE SCALE GENOMIC DNA]</scope>
    <source>
        <strain evidence="2 3">CGMCC 1.7002</strain>
    </source>
</reference>
<dbReference type="EMBL" id="SNYR01000003">
    <property type="protein sequence ID" value="TDQ61655.1"/>
    <property type="molecule type" value="Genomic_DNA"/>
</dbReference>
<keyword evidence="1" id="KW-0472">Membrane</keyword>
<feature type="transmembrane region" description="Helical" evidence="1">
    <location>
        <begin position="118"/>
        <end position="136"/>
    </location>
</feature>
<keyword evidence="3" id="KW-1185">Reference proteome</keyword>
<evidence type="ECO:0000313" key="3">
    <source>
        <dbReference type="Proteomes" id="UP000295391"/>
    </source>
</evidence>
<dbReference type="OrthoDB" id="5457135at2"/>
<accession>A0A4R6VF33</accession>
<dbReference type="Proteomes" id="UP000295391">
    <property type="component" value="Unassembled WGS sequence"/>
</dbReference>
<evidence type="ECO:0000313" key="2">
    <source>
        <dbReference type="EMBL" id="TDQ61655.1"/>
    </source>
</evidence>
<feature type="transmembrane region" description="Helical" evidence="1">
    <location>
        <begin position="46"/>
        <end position="70"/>
    </location>
</feature>
<name>A0A4R6VF33_9HYPH</name>
<keyword evidence="1" id="KW-1133">Transmembrane helix</keyword>
<comment type="caution">
    <text evidence="2">The sequence shown here is derived from an EMBL/GenBank/DDBJ whole genome shotgun (WGS) entry which is preliminary data.</text>
</comment>
<protein>
    <submittedName>
        <fullName evidence="2">Uncharacterized protein</fullName>
    </submittedName>
</protein>
<dbReference type="RefSeq" id="WP_133573361.1">
    <property type="nucleotide sequence ID" value="NZ_SNYR01000003.1"/>
</dbReference>